<dbReference type="InterPro" id="IPR001387">
    <property type="entry name" value="Cro/C1-type_HTH"/>
</dbReference>
<dbReference type="InterPro" id="IPR010982">
    <property type="entry name" value="Lambda_DNA-bd_dom_sf"/>
</dbReference>
<evidence type="ECO:0000313" key="2">
    <source>
        <dbReference type="Proteomes" id="UP000000662"/>
    </source>
</evidence>
<accession>Q0BEI4</accession>
<dbReference type="SMART" id="SM00530">
    <property type="entry name" value="HTH_XRE"/>
    <property type="match status" value="1"/>
</dbReference>
<dbReference type="AlphaFoldDB" id="Q0BEI4"/>
<dbReference type="GeneID" id="93085915"/>
<reference evidence="1" key="1">
    <citation type="submission" date="2009-01" db="EMBL/GenBank/DDBJ databases">
        <title>Complete sequence of Chromosome 1 of Burkholderia cepacia AMMD.</title>
        <authorList>
            <consortium name="US DOE Joint Genome Institute"/>
            <person name="Copeland A."/>
            <person name="Lucas S."/>
            <person name="Lapidus A."/>
            <person name="Barry K."/>
            <person name="Detter J.C."/>
            <person name="Glavina del Rio T."/>
            <person name="Hammon N."/>
            <person name="Israni S."/>
            <person name="Pitluck S."/>
            <person name="Bruce D."/>
            <person name="Chain P."/>
            <person name="Malfatti S."/>
            <person name="Shin M."/>
            <person name="Vergez L."/>
            <person name="Schmutz J."/>
            <person name="Larimer F."/>
            <person name="Land M."/>
            <person name="Hauser L."/>
            <person name="Kyrpides N."/>
            <person name="Kim E."/>
            <person name="Parke J."/>
            <person name="Coenye T."/>
            <person name="Konstantinidis K."/>
            <person name="Ramette A."/>
            <person name="Tiedje J."/>
            <person name="Richardson P."/>
        </authorList>
    </citation>
    <scope>NUCLEOTIDE SEQUENCE [LARGE SCALE GENOMIC DNA]</scope>
    <source>
        <strain evidence="1">AMMD</strain>
    </source>
</reference>
<dbReference type="EMBL" id="CP000440">
    <property type="protein sequence ID" value="ABI87439.1"/>
    <property type="molecule type" value="Genomic_DNA"/>
</dbReference>
<organism evidence="1 2">
    <name type="scientific">Burkholderia ambifaria (strain ATCC BAA-244 / DSM 16087 / CCUG 44356 / LMG 19182 / AMMD)</name>
    <name type="common">Burkholderia cepacia (strain AMMD)</name>
    <dbReference type="NCBI Taxonomy" id="339670"/>
    <lineage>
        <taxon>Bacteria</taxon>
        <taxon>Pseudomonadati</taxon>
        <taxon>Pseudomonadota</taxon>
        <taxon>Betaproteobacteria</taxon>
        <taxon>Burkholderiales</taxon>
        <taxon>Burkholderiaceae</taxon>
        <taxon>Burkholderia</taxon>
        <taxon>Burkholderia cepacia complex</taxon>
    </lineage>
</organism>
<protein>
    <submittedName>
        <fullName evidence="1">Transcriptional regulator, XRE family</fullName>
    </submittedName>
</protein>
<dbReference type="CDD" id="cd00093">
    <property type="entry name" value="HTH_XRE"/>
    <property type="match status" value="1"/>
</dbReference>
<dbReference type="Proteomes" id="UP000000662">
    <property type="component" value="Chromosome 1"/>
</dbReference>
<keyword evidence="2" id="KW-1185">Reference proteome</keyword>
<name>Q0BEI4_BURCM</name>
<dbReference type="eggNOG" id="COG4197">
    <property type="taxonomic scope" value="Bacteria"/>
</dbReference>
<sequence length="143" mass="15573">MTTLAERLEQAMKLPPEKKAADLARACRVRAPSVSDWLSGKTKKMEGANLLLAAEFLNVDPWWLATGEGQMMRRANAPAPHKQETLGAHAQALVDALAKADRVGMPSSAFVALLETLKVFEDLRGQRQSGDLLDLNAPDPQVE</sequence>
<dbReference type="Gene3D" id="1.10.260.40">
    <property type="entry name" value="lambda repressor-like DNA-binding domains"/>
    <property type="match status" value="1"/>
</dbReference>
<evidence type="ECO:0000313" key="1">
    <source>
        <dbReference type="EMBL" id="ABI87439.1"/>
    </source>
</evidence>
<dbReference type="GO" id="GO:0003677">
    <property type="term" value="F:DNA binding"/>
    <property type="evidence" value="ECO:0007669"/>
    <property type="project" value="InterPro"/>
</dbReference>
<gene>
    <name evidence="1" type="ordered locus">Bamb_1883</name>
</gene>
<dbReference type="RefSeq" id="WP_011657136.1">
    <property type="nucleotide sequence ID" value="NC_008390.1"/>
</dbReference>
<dbReference type="PATRIC" id="fig|339670.21.peg.3072"/>
<dbReference type="KEGG" id="bam:Bamb_1883"/>
<proteinExistence type="predicted"/>